<dbReference type="EMBL" id="VLLG01000004">
    <property type="protein sequence ID" value="TWI86318.1"/>
    <property type="molecule type" value="Genomic_DNA"/>
</dbReference>
<dbReference type="Proteomes" id="UP000316778">
    <property type="component" value="Unassembled WGS sequence"/>
</dbReference>
<sequence length="76" mass="9044">MRCHFHTDEHGVKHLIPGCWGVVTHYHLPDKEALEWCECPKPQRKSDKEVIRELREENKRLKERLNELGRAATKTE</sequence>
<dbReference type="AlphaFoldDB" id="A0A562SZ33"/>
<dbReference type="RefSeq" id="WP_145716039.1">
    <property type="nucleotide sequence ID" value="NZ_BAAAFY010000005.1"/>
</dbReference>
<keyword evidence="1" id="KW-0175">Coiled coil</keyword>
<keyword evidence="3" id="KW-1185">Reference proteome</keyword>
<gene>
    <name evidence="2" type="ORF">LX66_3572</name>
</gene>
<organism evidence="2 3">
    <name type="scientific">Chitinophaga japonensis</name>
    <name type="common">Flexibacter japonensis</name>
    <dbReference type="NCBI Taxonomy" id="104662"/>
    <lineage>
        <taxon>Bacteria</taxon>
        <taxon>Pseudomonadati</taxon>
        <taxon>Bacteroidota</taxon>
        <taxon>Chitinophagia</taxon>
        <taxon>Chitinophagales</taxon>
        <taxon>Chitinophagaceae</taxon>
        <taxon>Chitinophaga</taxon>
    </lineage>
</organism>
<name>A0A562SZ33_CHIJA</name>
<protein>
    <submittedName>
        <fullName evidence="2">Uncharacterized protein</fullName>
    </submittedName>
</protein>
<reference evidence="2 3" key="1">
    <citation type="journal article" date="2013" name="Stand. Genomic Sci.">
        <title>Genomic Encyclopedia of Type Strains, Phase I: The one thousand microbial genomes (KMG-I) project.</title>
        <authorList>
            <person name="Kyrpides N.C."/>
            <person name="Woyke T."/>
            <person name="Eisen J.A."/>
            <person name="Garrity G."/>
            <person name="Lilburn T.G."/>
            <person name="Beck B.J."/>
            <person name="Whitman W.B."/>
            <person name="Hugenholtz P."/>
            <person name="Klenk H.P."/>
        </authorList>
    </citation>
    <scope>NUCLEOTIDE SEQUENCE [LARGE SCALE GENOMIC DNA]</scope>
    <source>
        <strain evidence="2 3">DSM 13484</strain>
    </source>
</reference>
<feature type="coiled-coil region" evidence="1">
    <location>
        <begin position="44"/>
        <end position="71"/>
    </location>
</feature>
<evidence type="ECO:0000313" key="2">
    <source>
        <dbReference type="EMBL" id="TWI86318.1"/>
    </source>
</evidence>
<comment type="caution">
    <text evidence="2">The sequence shown here is derived from an EMBL/GenBank/DDBJ whole genome shotgun (WGS) entry which is preliminary data.</text>
</comment>
<evidence type="ECO:0000313" key="3">
    <source>
        <dbReference type="Proteomes" id="UP000316778"/>
    </source>
</evidence>
<evidence type="ECO:0000256" key="1">
    <source>
        <dbReference type="SAM" id="Coils"/>
    </source>
</evidence>
<proteinExistence type="predicted"/>
<accession>A0A562SZ33</accession>